<evidence type="ECO:0000313" key="1">
    <source>
        <dbReference type="EMBL" id="RYR59938.1"/>
    </source>
</evidence>
<accession>A0A445D9S5</accession>
<dbReference type="AlphaFoldDB" id="A0A445D9S5"/>
<sequence length="115" mass="13011">MVRFPFREPEFGLLDPKLTKHTICRIDVRQLPCTRAEVGQLSEQCLAIVQKADQVLPGTKHDRREIISSTFMSFKTPLNMSSVKEPNHKRKSQQQIESNLGSYITLACEGPSSLP</sequence>
<comment type="caution">
    <text evidence="1">The sequence shown here is derived from an EMBL/GenBank/DDBJ whole genome shotgun (WGS) entry which is preliminary data.</text>
</comment>
<dbReference type="EMBL" id="SDMP01000004">
    <property type="protein sequence ID" value="RYR59938.1"/>
    <property type="molecule type" value="Genomic_DNA"/>
</dbReference>
<keyword evidence="2" id="KW-1185">Reference proteome</keyword>
<reference evidence="1 2" key="1">
    <citation type="submission" date="2019-01" db="EMBL/GenBank/DDBJ databases">
        <title>Sequencing of cultivated peanut Arachis hypogaea provides insights into genome evolution and oil improvement.</title>
        <authorList>
            <person name="Chen X."/>
        </authorList>
    </citation>
    <scope>NUCLEOTIDE SEQUENCE [LARGE SCALE GENOMIC DNA]</scope>
    <source>
        <strain evidence="2">cv. Fuhuasheng</strain>
        <tissue evidence="1">Leaves</tissue>
    </source>
</reference>
<evidence type="ECO:0000313" key="2">
    <source>
        <dbReference type="Proteomes" id="UP000289738"/>
    </source>
</evidence>
<gene>
    <name evidence="1" type="ORF">Ahy_A04g017067</name>
</gene>
<name>A0A445D9S5_ARAHY</name>
<protein>
    <submittedName>
        <fullName evidence="1">Uncharacterized protein</fullName>
    </submittedName>
</protein>
<dbReference type="Proteomes" id="UP000289738">
    <property type="component" value="Chromosome A04"/>
</dbReference>
<organism evidence="1 2">
    <name type="scientific">Arachis hypogaea</name>
    <name type="common">Peanut</name>
    <dbReference type="NCBI Taxonomy" id="3818"/>
    <lineage>
        <taxon>Eukaryota</taxon>
        <taxon>Viridiplantae</taxon>
        <taxon>Streptophyta</taxon>
        <taxon>Embryophyta</taxon>
        <taxon>Tracheophyta</taxon>
        <taxon>Spermatophyta</taxon>
        <taxon>Magnoliopsida</taxon>
        <taxon>eudicotyledons</taxon>
        <taxon>Gunneridae</taxon>
        <taxon>Pentapetalae</taxon>
        <taxon>rosids</taxon>
        <taxon>fabids</taxon>
        <taxon>Fabales</taxon>
        <taxon>Fabaceae</taxon>
        <taxon>Papilionoideae</taxon>
        <taxon>50 kb inversion clade</taxon>
        <taxon>dalbergioids sensu lato</taxon>
        <taxon>Dalbergieae</taxon>
        <taxon>Pterocarpus clade</taxon>
        <taxon>Arachis</taxon>
    </lineage>
</organism>
<proteinExistence type="predicted"/>